<keyword evidence="2" id="KW-0812">Transmembrane</keyword>
<comment type="caution">
    <text evidence="4">The sequence shown here is derived from an EMBL/GenBank/DDBJ whole genome shotgun (WGS) entry which is preliminary data.</text>
</comment>
<sequence>MGAVSDYLRLMRAGTSLARHDVILPAEYKARLPLPARVAGGVLRLFSGGARGRPGERLARALEKLGPAYIKLGQFLATRPDVFGSEVTSDLSRLKDKLPPFSEKAARAALTEEFGAEEAARLFPVLGPPVAAASLAQVHRMDMPDASQRAVKILRPGIEGQLMRELSAMKRAARTIEGVSVESRRLKPIAFTETIAAAMMRETDLRLEAGGADEMRVLSETSGYFQIPKVDWDRTGRRVLTTDWVDGIPLTHPDALANPAIDRVALANDITRGFLTHAIEHGVFHADMHEGNIIVTPEGKIALVDFGIIGRISLMERRFLAEILWGFLRRDYMRIAEVHFEAGYVPASQSVGDFAQALRSIGEPVHGKPAEDVSMGRVILQLFDYTQTFGMAMRPELVLLQKTMVQVEGVARAIDPGHNIWNASEPVVGAWVRRSFGPEGAARLISTSLRDVTNRLKRLPEVMDRFEASLDAPPPAPPPRERFAPWWGWFGLVTILALVAYAAVLSLA</sequence>
<reference evidence="4 5" key="1">
    <citation type="journal article" date="2014" name="Antonie Van Leeuwenhoek">
        <title>Hyphomonas beringensis sp. nov. and Hyphomonas chukchiensis sp. nov., isolated from surface seawater of the Bering Sea and Chukchi Sea.</title>
        <authorList>
            <person name="Li C."/>
            <person name="Lai Q."/>
            <person name="Li G."/>
            <person name="Dong C."/>
            <person name="Wang J."/>
            <person name="Liao Y."/>
            <person name="Shao Z."/>
        </authorList>
    </citation>
    <scope>NUCLEOTIDE SEQUENCE [LARGE SCALE GENOMIC DNA]</scope>
    <source>
        <strain evidence="4 5">MHS-2</strain>
    </source>
</reference>
<dbReference type="Proteomes" id="UP000025171">
    <property type="component" value="Unassembled WGS sequence"/>
</dbReference>
<evidence type="ECO:0000256" key="2">
    <source>
        <dbReference type="SAM" id="Phobius"/>
    </source>
</evidence>
<dbReference type="PANTHER" id="PTHR10566">
    <property type="entry name" value="CHAPERONE-ACTIVITY OF BC1 COMPLEX CABC1 -RELATED"/>
    <property type="match status" value="1"/>
</dbReference>
<evidence type="ECO:0000259" key="3">
    <source>
        <dbReference type="Pfam" id="PF03109"/>
    </source>
</evidence>
<dbReference type="Pfam" id="PF03109">
    <property type="entry name" value="ABC1"/>
    <property type="match status" value="1"/>
</dbReference>
<dbReference type="PATRIC" id="fig|1280950.3.peg.2040"/>
<feature type="domain" description="ABC1 atypical kinase-like" evidence="3">
    <location>
        <begin position="93"/>
        <end position="339"/>
    </location>
</feature>
<dbReference type="RefSeq" id="WP_035616618.1">
    <property type="nucleotide sequence ID" value="NZ_ARYK01000004.1"/>
</dbReference>
<protein>
    <submittedName>
        <fullName evidence="4">2-polyprenylphenol 6-hydroxylase</fullName>
    </submittedName>
</protein>
<dbReference type="EMBL" id="ARYK01000004">
    <property type="protein sequence ID" value="KCZ92399.1"/>
    <property type="molecule type" value="Genomic_DNA"/>
</dbReference>
<keyword evidence="2" id="KW-1133">Transmembrane helix</keyword>
<proteinExistence type="inferred from homology"/>
<keyword evidence="5" id="KW-1185">Reference proteome</keyword>
<dbReference type="Gene3D" id="1.10.510.10">
    <property type="entry name" value="Transferase(Phosphotransferase) domain 1"/>
    <property type="match status" value="1"/>
</dbReference>
<dbReference type="OrthoDB" id="9795390at2"/>
<comment type="similarity">
    <text evidence="1">Belongs to the protein kinase superfamily. ADCK protein kinase family.</text>
</comment>
<dbReference type="InterPro" id="IPR011009">
    <property type="entry name" value="Kinase-like_dom_sf"/>
</dbReference>
<dbReference type="AlphaFoldDB" id="A0A059FP37"/>
<feature type="transmembrane region" description="Helical" evidence="2">
    <location>
        <begin position="486"/>
        <end position="507"/>
    </location>
</feature>
<accession>A0A059FP37</accession>
<name>A0A059FP37_9PROT</name>
<dbReference type="STRING" id="1280950.HJO_10199"/>
<keyword evidence="2" id="KW-0472">Membrane</keyword>
<dbReference type="SUPFAM" id="SSF56112">
    <property type="entry name" value="Protein kinase-like (PK-like)"/>
    <property type="match status" value="1"/>
</dbReference>
<dbReference type="InterPro" id="IPR004147">
    <property type="entry name" value="ABC1_dom"/>
</dbReference>
<dbReference type="InterPro" id="IPR050154">
    <property type="entry name" value="UbiB_kinase"/>
</dbReference>
<gene>
    <name evidence="4" type="ORF">HJO_10199</name>
</gene>
<evidence type="ECO:0000313" key="5">
    <source>
        <dbReference type="Proteomes" id="UP000025171"/>
    </source>
</evidence>
<evidence type="ECO:0000313" key="4">
    <source>
        <dbReference type="EMBL" id="KCZ92399.1"/>
    </source>
</evidence>
<dbReference type="eggNOG" id="COG0661">
    <property type="taxonomic scope" value="Bacteria"/>
</dbReference>
<evidence type="ECO:0000256" key="1">
    <source>
        <dbReference type="ARBA" id="ARBA00009670"/>
    </source>
</evidence>
<organism evidence="4 5">
    <name type="scientific">Hyphomonas johnsonii MHS-2</name>
    <dbReference type="NCBI Taxonomy" id="1280950"/>
    <lineage>
        <taxon>Bacteria</taxon>
        <taxon>Pseudomonadati</taxon>
        <taxon>Pseudomonadota</taxon>
        <taxon>Alphaproteobacteria</taxon>
        <taxon>Hyphomonadales</taxon>
        <taxon>Hyphomonadaceae</taxon>
        <taxon>Hyphomonas</taxon>
    </lineage>
</organism>
<dbReference type="PANTHER" id="PTHR10566:SF113">
    <property type="entry name" value="PROTEIN ACTIVITY OF BC1 COMPLEX KINASE 7, CHLOROPLASTIC"/>
    <property type="match status" value="1"/>
</dbReference>